<feature type="compositionally biased region" description="Basic residues" evidence="2">
    <location>
        <begin position="212"/>
        <end position="222"/>
    </location>
</feature>
<comment type="caution">
    <text evidence="4">The sequence shown here is derived from an EMBL/GenBank/DDBJ whole genome shotgun (WGS) entry which is preliminary data.</text>
</comment>
<feature type="region of interest" description="Disordered" evidence="2">
    <location>
        <begin position="128"/>
        <end position="154"/>
    </location>
</feature>
<feature type="region of interest" description="Disordered" evidence="2">
    <location>
        <begin position="207"/>
        <end position="240"/>
    </location>
</feature>
<gene>
    <name evidence="4" type="ORF">KHLLAP_LOCUS8878</name>
</gene>
<accession>A0AAI8VQ41</accession>
<feature type="compositionally biased region" description="Polar residues" evidence="2">
    <location>
        <begin position="128"/>
        <end position="151"/>
    </location>
</feature>
<keyword evidence="5" id="KW-1185">Reference proteome</keyword>
<evidence type="ECO:0000256" key="1">
    <source>
        <dbReference type="ARBA" id="ARBA00023242"/>
    </source>
</evidence>
<keyword evidence="1" id="KW-0539">Nucleus</keyword>
<feature type="domain" description="Zn(2)-C6 fungal-type" evidence="3">
    <location>
        <begin position="243"/>
        <end position="274"/>
    </location>
</feature>
<dbReference type="InterPro" id="IPR001138">
    <property type="entry name" value="Zn2Cys6_DnaBD"/>
</dbReference>
<reference evidence="4" key="1">
    <citation type="submission" date="2023-10" db="EMBL/GenBank/DDBJ databases">
        <authorList>
            <person name="Hackl T."/>
        </authorList>
    </citation>
    <scope>NUCLEOTIDE SEQUENCE</scope>
</reference>
<protein>
    <submittedName>
        <fullName evidence="4">Uu.00g134360.m01.CDS01</fullName>
    </submittedName>
</protein>
<feature type="region of interest" description="Disordered" evidence="2">
    <location>
        <begin position="359"/>
        <end position="383"/>
    </location>
</feature>
<feature type="compositionally biased region" description="Polar residues" evidence="2">
    <location>
        <begin position="364"/>
        <end position="376"/>
    </location>
</feature>
<evidence type="ECO:0000256" key="2">
    <source>
        <dbReference type="SAM" id="MobiDB-lite"/>
    </source>
</evidence>
<dbReference type="InterPro" id="IPR036864">
    <property type="entry name" value="Zn2-C6_fun-type_DNA-bd_sf"/>
</dbReference>
<dbReference type="AlphaFoldDB" id="A0AAI8VQ41"/>
<feature type="region of interest" description="Disordered" evidence="2">
    <location>
        <begin position="45"/>
        <end position="77"/>
    </location>
</feature>
<organism evidence="4 5">
    <name type="scientific">Anthostomella pinea</name>
    <dbReference type="NCBI Taxonomy" id="933095"/>
    <lineage>
        <taxon>Eukaryota</taxon>
        <taxon>Fungi</taxon>
        <taxon>Dikarya</taxon>
        <taxon>Ascomycota</taxon>
        <taxon>Pezizomycotina</taxon>
        <taxon>Sordariomycetes</taxon>
        <taxon>Xylariomycetidae</taxon>
        <taxon>Xylariales</taxon>
        <taxon>Xylariaceae</taxon>
        <taxon>Anthostomella</taxon>
    </lineage>
</organism>
<evidence type="ECO:0000313" key="5">
    <source>
        <dbReference type="Proteomes" id="UP001295740"/>
    </source>
</evidence>
<dbReference type="Gene3D" id="4.10.240.10">
    <property type="entry name" value="Zn(2)-C6 fungal-type DNA-binding domain"/>
    <property type="match status" value="1"/>
</dbReference>
<sequence>MRTRPLPDNYDRVRDTWCKADEADLKIGEHSKRIMDIFEAARARPSRERGRFGQDVGGERGNGNRLNSDEEGCKATQPCDRYTASSPPYANEVSHLSDVSSPAPQYTSVAEAVESPHQALVMSNDSVHDTSQGTVPTNGVNGVQQTPTSHGNGRGRDYVTACMWLQQYGNGEKKTSVTGFQIHWPGFYFTGLVYEERFTIVVDESAPAAAPARKRGRGKKRPASSGAEQPPPTKKRGPIRKFSCKTCRDRHVKCDGQEGSSTKCKNCVKYNRDCDRDTGDCVYVGKVDQGLFIENGAHRTQHINPEDKNELTQTRHMSGPLNHPVLILGVSADGSYCHVTTISAKEDGENGTTTITTTMDKTGIRSSPSAKNSTVPSRKREHDDNDVVNFHGLVAMGVLSPDEFVGLADDTADAEIMEDAMVPSFPSTVAIPDDDDDENLLDVEAVSVLSQSRKWCSLLGHCCDWLWLHW</sequence>
<dbReference type="SUPFAM" id="SSF57701">
    <property type="entry name" value="Zn2/Cys6 DNA-binding domain"/>
    <property type="match status" value="1"/>
</dbReference>
<dbReference type="PROSITE" id="PS00463">
    <property type="entry name" value="ZN2_CY6_FUNGAL_1"/>
    <property type="match status" value="1"/>
</dbReference>
<name>A0AAI8VQ41_9PEZI</name>
<dbReference type="GO" id="GO:0008270">
    <property type="term" value="F:zinc ion binding"/>
    <property type="evidence" value="ECO:0007669"/>
    <property type="project" value="InterPro"/>
</dbReference>
<dbReference type="CDD" id="cd00067">
    <property type="entry name" value="GAL4"/>
    <property type="match status" value="1"/>
</dbReference>
<dbReference type="GO" id="GO:0000981">
    <property type="term" value="F:DNA-binding transcription factor activity, RNA polymerase II-specific"/>
    <property type="evidence" value="ECO:0007669"/>
    <property type="project" value="InterPro"/>
</dbReference>
<proteinExistence type="predicted"/>
<evidence type="ECO:0000259" key="3">
    <source>
        <dbReference type="PROSITE" id="PS50048"/>
    </source>
</evidence>
<dbReference type="Proteomes" id="UP001295740">
    <property type="component" value="Unassembled WGS sequence"/>
</dbReference>
<evidence type="ECO:0000313" key="4">
    <source>
        <dbReference type="EMBL" id="CAJ2508410.1"/>
    </source>
</evidence>
<dbReference type="EMBL" id="CAUWAG010000011">
    <property type="protein sequence ID" value="CAJ2508410.1"/>
    <property type="molecule type" value="Genomic_DNA"/>
</dbReference>
<dbReference type="PROSITE" id="PS50048">
    <property type="entry name" value="ZN2_CY6_FUNGAL_2"/>
    <property type="match status" value="1"/>
</dbReference>
<dbReference type="Pfam" id="PF00172">
    <property type="entry name" value="Zn_clus"/>
    <property type="match status" value="1"/>
</dbReference>